<dbReference type="SUPFAM" id="SSF53254">
    <property type="entry name" value="Phosphoglycerate mutase-like"/>
    <property type="match status" value="1"/>
</dbReference>
<evidence type="ECO:0000313" key="2">
    <source>
        <dbReference type="Proteomes" id="UP000198705"/>
    </source>
</evidence>
<dbReference type="AlphaFoldDB" id="A0A1I5DSR4"/>
<dbReference type="PANTHER" id="PTHR47623:SF1">
    <property type="entry name" value="OS09G0287300 PROTEIN"/>
    <property type="match status" value="1"/>
</dbReference>
<dbReference type="Gene3D" id="3.40.50.1240">
    <property type="entry name" value="Phosphoglycerate mutase-like"/>
    <property type="match status" value="1"/>
</dbReference>
<sequence length="162" mass="18314">MKKLTLVRHAKSSWKYNLPDHLRPLNARGISDAELVSKHVNKLGFSADYLLSSNAVRAQATAEIFIEELQIPSSICQFSHELYDFSGEHLVFNIKNCPNHINNLLVFGHNDAITHFVNKYGSESIQNVPTCGLVTITFHVKSWNDIEKGTTHTIIFPKDLKI</sequence>
<reference evidence="2" key="1">
    <citation type="submission" date="2016-10" db="EMBL/GenBank/DDBJ databases">
        <authorList>
            <person name="Varghese N."/>
            <person name="Submissions S."/>
        </authorList>
    </citation>
    <scope>NUCLEOTIDE SEQUENCE [LARGE SCALE GENOMIC DNA]</scope>
    <source>
        <strain evidence="2">DSM 23925</strain>
    </source>
</reference>
<dbReference type="RefSeq" id="WP_092210126.1">
    <property type="nucleotide sequence ID" value="NZ_FOVN01000011.1"/>
</dbReference>
<dbReference type="EMBL" id="FOVN01000011">
    <property type="protein sequence ID" value="SFO01811.1"/>
    <property type="molecule type" value="Genomic_DNA"/>
</dbReference>
<dbReference type="CDD" id="cd07067">
    <property type="entry name" value="HP_PGM_like"/>
    <property type="match status" value="1"/>
</dbReference>
<dbReference type="Pfam" id="PF00300">
    <property type="entry name" value="His_Phos_1"/>
    <property type="match status" value="1"/>
</dbReference>
<dbReference type="InterPro" id="IPR029033">
    <property type="entry name" value="His_PPase_superfam"/>
</dbReference>
<evidence type="ECO:0000313" key="1">
    <source>
        <dbReference type="EMBL" id="SFO01811.1"/>
    </source>
</evidence>
<protein>
    <submittedName>
        <fullName evidence="1">Phosphohistidine phosphatase</fullName>
    </submittedName>
</protein>
<organism evidence="1 2">
    <name type="scientific">Bizionia echini</name>
    <dbReference type="NCBI Taxonomy" id="649333"/>
    <lineage>
        <taxon>Bacteria</taxon>
        <taxon>Pseudomonadati</taxon>
        <taxon>Bacteroidota</taxon>
        <taxon>Flavobacteriia</taxon>
        <taxon>Flavobacteriales</taxon>
        <taxon>Flavobacteriaceae</taxon>
        <taxon>Bizionia</taxon>
    </lineage>
</organism>
<dbReference type="STRING" id="649333.SAMN04487989_11110"/>
<dbReference type="SMART" id="SM00855">
    <property type="entry name" value="PGAM"/>
    <property type="match status" value="1"/>
</dbReference>
<accession>A0A1I5DSR4</accession>
<keyword evidence="2" id="KW-1185">Reference proteome</keyword>
<dbReference type="Proteomes" id="UP000198705">
    <property type="component" value="Unassembled WGS sequence"/>
</dbReference>
<dbReference type="OrthoDB" id="9810154at2"/>
<proteinExistence type="predicted"/>
<gene>
    <name evidence="1" type="ORF">SAMN04487989_11110</name>
</gene>
<dbReference type="InterPro" id="IPR013078">
    <property type="entry name" value="His_Pase_superF_clade-1"/>
</dbReference>
<dbReference type="PANTHER" id="PTHR47623">
    <property type="entry name" value="OS09G0287300 PROTEIN"/>
    <property type="match status" value="1"/>
</dbReference>
<name>A0A1I5DSR4_9FLAO</name>